<dbReference type="PANTHER" id="PTHR34154">
    <property type="entry name" value="ALKALI-SENSITIVE LINKAGE PROTEIN 1"/>
    <property type="match status" value="1"/>
</dbReference>
<dbReference type="SUPFAM" id="SSF51445">
    <property type="entry name" value="(Trans)glycosidases"/>
    <property type="match status" value="1"/>
</dbReference>
<feature type="compositionally biased region" description="Low complexity" evidence="1">
    <location>
        <begin position="113"/>
        <end position="130"/>
    </location>
</feature>
<dbReference type="Proteomes" id="UP000222788">
    <property type="component" value="Unassembled WGS sequence"/>
</dbReference>
<feature type="region of interest" description="Disordered" evidence="1">
    <location>
        <begin position="190"/>
        <end position="210"/>
    </location>
</feature>
<name>A0A2C5XGY3_9PEZI</name>
<dbReference type="InterPro" id="IPR017853">
    <property type="entry name" value="GH"/>
</dbReference>
<feature type="region of interest" description="Disordered" evidence="1">
    <location>
        <begin position="112"/>
        <end position="137"/>
    </location>
</feature>
<dbReference type="PANTHER" id="PTHR34154:SF10">
    <property type="entry name" value="ASL1-LIKE GLYCOSYL HYDROLASE CATALYTIC DOMAIN-CONTAINING PROTEIN"/>
    <property type="match status" value="1"/>
</dbReference>
<gene>
    <name evidence="4" type="primary">asl1</name>
    <name evidence="4" type="ORF">CFIMG_008526RA00001</name>
</gene>
<dbReference type="InterPro" id="IPR053183">
    <property type="entry name" value="ASL1"/>
</dbReference>
<dbReference type="Gene3D" id="3.20.20.80">
    <property type="entry name" value="Glycosidases"/>
    <property type="match status" value="1"/>
</dbReference>
<sequence>MFVKSPVASLLAATYMASGAVAANSFRHAHLHRRAEANKLEARGGETVIHWVTHTKFVYGDGSSDSQETPAVEALNYIAEPTTTTSDIVPTVTSTSSTRKIPVVQPFTYNEVSSSSTTSDAPPATTPQPDYNYVAPAAVTPEPDYNYVAPEALAVASQSSTTTTIAYQAEAVTSSSSTAAAVATSSSQAASSSGSASYSGSTSSSSSSSKRGLAYNDLVLGPFFEKRSFSWAYNWGASATGLPEGTEFVPMLWGNSDYFTKAWSAAADAAIASGSGHLLSFNEPDIGGQADMDVDTAINTHIKYMVPYKSKAKIGSPATSNSNLAKQGNIWLREFITACDANSECHVDFCVTHWYDEASAVDRLYSHLEEVHEICGDREIWLTEFAPSGTEEEVVSFITTNLPKLDELSYLGRYSYFYAAVPKMLTSSTALNSVGAAYVA</sequence>
<dbReference type="Pfam" id="PF11790">
    <property type="entry name" value="Glyco_hydro_cc"/>
    <property type="match status" value="1"/>
</dbReference>
<dbReference type="AlphaFoldDB" id="A0A2C5XGY3"/>
<accession>A0A2C5XGY3</accession>
<dbReference type="GO" id="GO:0071966">
    <property type="term" value="P:fungal-type cell wall polysaccharide metabolic process"/>
    <property type="evidence" value="ECO:0007669"/>
    <property type="project" value="TreeGrafter"/>
</dbReference>
<feature type="domain" description="Asl1-like glycosyl hydrolase catalytic" evidence="3">
    <location>
        <begin position="212"/>
        <end position="438"/>
    </location>
</feature>
<organism evidence="4 5">
    <name type="scientific">Ceratocystis fimbriata CBS 114723</name>
    <dbReference type="NCBI Taxonomy" id="1035309"/>
    <lineage>
        <taxon>Eukaryota</taxon>
        <taxon>Fungi</taxon>
        <taxon>Dikarya</taxon>
        <taxon>Ascomycota</taxon>
        <taxon>Pezizomycotina</taxon>
        <taxon>Sordariomycetes</taxon>
        <taxon>Hypocreomycetidae</taxon>
        <taxon>Microascales</taxon>
        <taxon>Ceratocystidaceae</taxon>
        <taxon>Ceratocystis</taxon>
    </lineage>
</organism>
<reference evidence="4 5" key="2">
    <citation type="journal article" date="2013" name="IMA Fungus">
        <title>IMA Genome-F 1: Ceratocystis fimbriata: Draft nuclear genome sequence for the plant pathogen, Ceratocystis fimbriata.</title>
        <authorList>
            <person name="Wilken P.M."/>
            <person name="Steenkamp E.T."/>
            <person name="Wingfield M.J."/>
            <person name="de Beer Z.W."/>
            <person name="Wingfield B.D."/>
        </authorList>
    </citation>
    <scope>NUCLEOTIDE SEQUENCE [LARGE SCALE GENOMIC DNA]</scope>
    <source>
        <strain evidence="4 5">CBS 114723</strain>
    </source>
</reference>
<proteinExistence type="predicted"/>
<evidence type="ECO:0000313" key="4">
    <source>
        <dbReference type="EMBL" id="PHH55697.1"/>
    </source>
</evidence>
<reference evidence="4 5" key="1">
    <citation type="journal article" date="2013" name="Fungal Biol.">
        <title>Analysis of microsatellite markers in the genome of the plant pathogen Ceratocystis fimbriata.</title>
        <authorList>
            <person name="Simpson M.C."/>
            <person name="Wilken P.M."/>
            <person name="Coetzee M.P."/>
            <person name="Wingfield M.J."/>
            <person name="Wingfield B.D."/>
        </authorList>
    </citation>
    <scope>NUCLEOTIDE SEQUENCE [LARGE SCALE GENOMIC DNA]</scope>
    <source>
        <strain evidence="4 5">CBS 114723</strain>
    </source>
</reference>
<keyword evidence="5" id="KW-1185">Reference proteome</keyword>
<evidence type="ECO:0000313" key="5">
    <source>
        <dbReference type="Proteomes" id="UP000222788"/>
    </source>
</evidence>
<feature type="signal peptide" evidence="2">
    <location>
        <begin position="1"/>
        <end position="22"/>
    </location>
</feature>
<evidence type="ECO:0000256" key="2">
    <source>
        <dbReference type="SAM" id="SignalP"/>
    </source>
</evidence>
<dbReference type="EMBL" id="APWK03000008">
    <property type="protein sequence ID" value="PHH55697.1"/>
    <property type="molecule type" value="Genomic_DNA"/>
</dbReference>
<comment type="caution">
    <text evidence="4">The sequence shown here is derived from an EMBL/GenBank/DDBJ whole genome shotgun (WGS) entry which is preliminary data.</text>
</comment>
<evidence type="ECO:0000259" key="3">
    <source>
        <dbReference type="Pfam" id="PF11790"/>
    </source>
</evidence>
<dbReference type="OrthoDB" id="43654at2759"/>
<feature type="chain" id="PRO_5012609355" evidence="2">
    <location>
        <begin position="23"/>
        <end position="440"/>
    </location>
</feature>
<dbReference type="GO" id="GO:0009277">
    <property type="term" value="C:fungal-type cell wall"/>
    <property type="evidence" value="ECO:0007669"/>
    <property type="project" value="TreeGrafter"/>
</dbReference>
<keyword evidence="2" id="KW-0732">Signal</keyword>
<feature type="compositionally biased region" description="Low complexity" evidence="1">
    <location>
        <begin position="190"/>
        <end position="209"/>
    </location>
</feature>
<evidence type="ECO:0000256" key="1">
    <source>
        <dbReference type="SAM" id="MobiDB-lite"/>
    </source>
</evidence>
<dbReference type="STRING" id="1035309.A0A2C5XGY3"/>
<dbReference type="InterPro" id="IPR024655">
    <property type="entry name" value="Asl1_glyco_hydro_catalytic"/>
</dbReference>
<protein>
    <submittedName>
        <fullName evidence="4">Alkali-sensitive linkage protein 1</fullName>
    </submittedName>
</protein>